<dbReference type="Gene3D" id="1.20.120.520">
    <property type="entry name" value="nmb1532 protein domain like"/>
    <property type="match status" value="1"/>
</dbReference>
<dbReference type="EMBL" id="QFFF01000001">
    <property type="protein sequence ID" value="PWG02681.1"/>
    <property type="molecule type" value="Genomic_DNA"/>
</dbReference>
<evidence type="ECO:0000313" key="4">
    <source>
        <dbReference type="Proteomes" id="UP000245916"/>
    </source>
</evidence>
<evidence type="ECO:0000259" key="2">
    <source>
        <dbReference type="Pfam" id="PF01814"/>
    </source>
</evidence>
<evidence type="ECO:0000256" key="1">
    <source>
        <dbReference type="SAM" id="Coils"/>
    </source>
</evidence>
<dbReference type="InterPro" id="IPR012312">
    <property type="entry name" value="Hemerythrin-like"/>
</dbReference>
<dbReference type="OrthoDB" id="9793637at2"/>
<sequence>MANQSKQDATHLLSQDHREVEALFAKFEKAKGSSEKEKLARQICTELKIHAMIEEEIFYPALRGKIEDDALDEAIVEHDGAKLLINDIEAAEPDEQFYDAKVKVLQEEIEHHVKEEEKMQGNIFQQARATDIDLEALGEQLAARKQELKQKAETEGLPPAQPIAVEAV</sequence>
<feature type="coiled-coil region" evidence="1">
    <location>
        <begin position="102"/>
        <end position="154"/>
    </location>
</feature>
<dbReference type="PANTHER" id="PTHR35585">
    <property type="entry name" value="HHE DOMAIN PROTEIN (AFU_ORTHOLOGUE AFUA_4G00730)"/>
    <property type="match status" value="1"/>
</dbReference>
<proteinExistence type="predicted"/>
<feature type="domain" description="Hemerythrin-like" evidence="2">
    <location>
        <begin position="9"/>
        <end position="118"/>
    </location>
</feature>
<dbReference type="AlphaFoldDB" id="A0A2U2J327"/>
<reference evidence="3 4" key="1">
    <citation type="submission" date="2018-05" db="EMBL/GenBank/DDBJ databases">
        <title>Genome of Sphingosinicella humi QZX222.</title>
        <authorList>
            <person name="Qiao Z."/>
            <person name="Wang G."/>
        </authorList>
    </citation>
    <scope>NUCLEOTIDE SEQUENCE [LARGE SCALE GENOMIC DNA]</scope>
    <source>
        <strain evidence="3 4">QZX222</strain>
    </source>
</reference>
<evidence type="ECO:0000313" key="3">
    <source>
        <dbReference type="EMBL" id="PWG02681.1"/>
    </source>
</evidence>
<dbReference type="RefSeq" id="WP_109270821.1">
    <property type="nucleotide sequence ID" value="NZ_QFFF01000001.1"/>
</dbReference>
<name>A0A2U2J327_9SPHN</name>
<accession>A0A2U2J327</accession>
<organism evidence="3 4">
    <name type="scientific">Allosphingosinicella humi</name>
    <dbReference type="NCBI Taxonomy" id="2068657"/>
    <lineage>
        <taxon>Bacteria</taxon>
        <taxon>Pseudomonadati</taxon>
        <taxon>Pseudomonadota</taxon>
        <taxon>Alphaproteobacteria</taxon>
        <taxon>Sphingomonadales</taxon>
        <taxon>Sphingomonadaceae</taxon>
        <taxon>Allosphingosinicella</taxon>
    </lineage>
</organism>
<protein>
    <submittedName>
        <fullName evidence="3">Hemerythrin</fullName>
    </submittedName>
</protein>
<gene>
    <name evidence="3" type="ORF">DF286_07260</name>
</gene>
<dbReference type="Proteomes" id="UP000245916">
    <property type="component" value="Unassembled WGS sequence"/>
</dbReference>
<keyword evidence="1" id="KW-0175">Coiled coil</keyword>
<comment type="caution">
    <text evidence="3">The sequence shown here is derived from an EMBL/GenBank/DDBJ whole genome shotgun (WGS) entry which is preliminary data.</text>
</comment>
<dbReference type="PANTHER" id="PTHR35585:SF1">
    <property type="entry name" value="HHE DOMAIN PROTEIN (AFU_ORTHOLOGUE AFUA_4G00730)"/>
    <property type="match status" value="1"/>
</dbReference>
<dbReference type="Pfam" id="PF01814">
    <property type="entry name" value="Hemerythrin"/>
    <property type="match status" value="1"/>
</dbReference>
<keyword evidence="4" id="KW-1185">Reference proteome</keyword>
<dbReference type="CDD" id="cd12108">
    <property type="entry name" value="Hr-like"/>
    <property type="match status" value="1"/>
</dbReference>